<organism evidence="4 5">
    <name type="scientific">Cohnella phaseoli</name>
    <dbReference type="NCBI Taxonomy" id="456490"/>
    <lineage>
        <taxon>Bacteria</taxon>
        <taxon>Bacillati</taxon>
        <taxon>Bacillota</taxon>
        <taxon>Bacilli</taxon>
        <taxon>Bacillales</taxon>
        <taxon>Paenibacillaceae</taxon>
        <taxon>Cohnella</taxon>
    </lineage>
</organism>
<sequence>MSKKILVISGHPNPDSFCSALSRAYAEGAIGSRAEVRLIDLSATSFDPHLKYGYRRRTELEPALVEAQEAIRWADHLVFVYPTWWGAMPAILKGFIDRVFLPGFAFKYRDNSPLWDKLLLGKTARLIVTMDTPSWYNRFIYKQAGHGVMKRNILQFCGIKPVRITELTPIKDSTDAQRASWLEQARKLGMTEA</sequence>
<dbReference type="InterPro" id="IPR003680">
    <property type="entry name" value="Flavodoxin_fold"/>
</dbReference>
<feature type="domain" description="Flavodoxin-like fold" evidence="3">
    <location>
        <begin position="3"/>
        <end position="186"/>
    </location>
</feature>
<dbReference type="RefSeq" id="WP_116060423.1">
    <property type="nucleotide sequence ID" value="NZ_QRDZ01000006.1"/>
</dbReference>
<dbReference type="Pfam" id="PF02525">
    <property type="entry name" value="Flavodoxin_2"/>
    <property type="match status" value="1"/>
</dbReference>
<evidence type="ECO:0000259" key="3">
    <source>
        <dbReference type="Pfam" id="PF02525"/>
    </source>
</evidence>
<dbReference type="GO" id="GO:0003955">
    <property type="term" value="F:NAD(P)H dehydrogenase (quinone) activity"/>
    <property type="evidence" value="ECO:0007669"/>
    <property type="project" value="TreeGrafter"/>
</dbReference>
<dbReference type="InterPro" id="IPR051545">
    <property type="entry name" value="NAD(P)H_dehydrogenase_qn"/>
</dbReference>
<dbReference type="PANTHER" id="PTHR10204">
    <property type="entry name" value="NAD P H OXIDOREDUCTASE-RELATED"/>
    <property type="match status" value="1"/>
</dbReference>
<dbReference type="SUPFAM" id="SSF52218">
    <property type="entry name" value="Flavoproteins"/>
    <property type="match status" value="1"/>
</dbReference>
<keyword evidence="2" id="KW-0560">Oxidoreductase</keyword>
<evidence type="ECO:0000256" key="1">
    <source>
        <dbReference type="ARBA" id="ARBA00006252"/>
    </source>
</evidence>
<evidence type="ECO:0000313" key="5">
    <source>
        <dbReference type="Proteomes" id="UP000256977"/>
    </source>
</evidence>
<evidence type="ECO:0000313" key="4">
    <source>
        <dbReference type="EMBL" id="RED84264.1"/>
    </source>
</evidence>
<accession>A0A3D9KCK2</accession>
<keyword evidence="5" id="KW-1185">Reference proteome</keyword>
<dbReference type="GO" id="GO:0005829">
    <property type="term" value="C:cytosol"/>
    <property type="evidence" value="ECO:0007669"/>
    <property type="project" value="TreeGrafter"/>
</dbReference>
<name>A0A3D9KCK2_9BACL</name>
<protein>
    <submittedName>
        <fullName evidence="4">Putative NADPH-quinone reductase</fullName>
    </submittedName>
</protein>
<gene>
    <name evidence="4" type="ORF">DFP98_106135</name>
</gene>
<dbReference type="Proteomes" id="UP000256977">
    <property type="component" value="Unassembled WGS sequence"/>
</dbReference>
<evidence type="ECO:0000256" key="2">
    <source>
        <dbReference type="ARBA" id="ARBA00023002"/>
    </source>
</evidence>
<dbReference type="PANTHER" id="PTHR10204:SF34">
    <property type="entry name" value="NAD(P)H DEHYDROGENASE [QUINONE] 1 ISOFORM 1"/>
    <property type="match status" value="1"/>
</dbReference>
<dbReference type="Gene3D" id="3.40.50.360">
    <property type="match status" value="1"/>
</dbReference>
<dbReference type="AlphaFoldDB" id="A0A3D9KCK2"/>
<comment type="similarity">
    <text evidence="1">Belongs to the NAD(P)H dehydrogenase (quinone) family.</text>
</comment>
<dbReference type="InterPro" id="IPR029039">
    <property type="entry name" value="Flavoprotein-like_sf"/>
</dbReference>
<reference evidence="4 5" key="1">
    <citation type="submission" date="2018-07" db="EMBL/GenBank/DDBJ databases">
        <title>Genomic Encyclopedia of Type Strains, Phase III (KMG-III): the genomes of soil and plant-associated and newly described type strains.</title>
        <authorList>
            <person name="Whitman W."/>
        </authorList>
    </citation>
    <scope>NUCLEOTIDE SEQUENCE [LARGE SCALE GENOMIC DNA]</scope>
    <source>
        <strain evidence="4 5">CECT 7287</strain>
    </source>
</reference>
<comment type="caution">
    <text evidence="4">The sequence shown here is derived from an EMBL/GenBank/DDBJ whole genome shotgun (WGS) entry which is preliminary data.</text>
</comment>
<proteinExistence type="inferred from homology"/>
<dbReference type="EMBL" id="QRDZ01000006">
    <property type="protein sequence ID" value="RED84264.1"/>
    <property type="molecule type" value="Genomic_DNA"/>
</dbReference>
<dbReference type="OrthoDB" id="9798454at2"/>